<keyword evidence="7" id="KW-1185">Reference proteome</keyword>
<evidence type="ECO:0000256" key="3">
    <source>
        <dbReference type="ARBA" id="ARBA00022801"/>
    </source>
</evidence>
<dbReference type="Pfam" id="PF00251">
    <property type="entry name" value="Glyco_hydro_32N"/>
    <property type="match status" value="1"/>
</dbReference>
<dbReference type="Proteomes" id="UP000815325">
    <property type="component" value="Unassembled WGS sequence"/>
</dbReference>
<evidence type="ECO:0000259" key="5">
    <source>
        <dbReference type="Pfam" id="PF00251"/>
    </source>
</evidence>
<organism evidence="6 7">
    <name type="scientific">Dunaliella salina</name>
    <name type="common">Green alga</name>
    <name type="synonym">Protococcus salinus</name>
    <dbReference type="NCBI Taxonomy" id="3046"/>
    <lineage>
        <taxon>Eukaryota</taxon>
        <taxon>Viridiplantae</taxon>
        <taxon>Chlorophyta</taxon>
        <taxon>core chlorophytes</taxon>
        <taxon>Chlorophyceae</taxon>
        <taxon>CS clade</taxon>
        <taxon>Chlamydomonadales</taxon>
        <taxon>Dunaliellaceae</taxon>
        <taxon>Dunaliella</taxon>
    </lineage>
</organism>
<name>A0ABQ7GFK5_DUNSA</name>
<reference evidence="6" key="1">
    <citation type="submission" date="2017-08" db="EMBL/GenBank/DDBJ databases">
        <authorList>
            <person name="Polle J.E."/>
            <person name="Barry K."/>
            <person name="Cushman J."/>
            <person name="Schmutz J."/>
            <person name="Tran D."/>
            <person name="Hathwaick L.T."/>
            <person name="Yim W.C."/>
            <person name="Jenkins J."/>
            <person name="Mckie-Krisberg Z.M."/>
            <person name="Prochnik S."/>
            <person name="Lindquist E."/>
            <person name="Dockter R.B."/>
            <person name="Adam C."/>
            <person name="Molina H."/>
            <person name="Bunkerborg J."/>
            <person name="Jin E."/>
            <person name="Buchheim M."/>
            <person name="Magnuson J."/>
        </authorList>
    </citation>
    <scope>NUCLEOTIDE SEQUENCE</scope>
    <source>
        <strain evidence="6">CCAP 19/18</strain>
    </source>
</reference>
<dbReference type="InterPro" id="IPR023296">
    <property type="entry name" value="Glyco_hydro_beta-prop_sf"/>
</dbReference>
<comment type="similarity">
    <text evidence="1">Belongs to the glycosyl hydrolase 32 family.</text>
</comment>
<evidence type="ECO:0000256" key="2">
    <source>
        <dbReference type="ARBA" id="ARBA00012758"/>
    </source>
</evidence>
<comment type="caution">
    <text evidence="6">The sequence shown here is derived from an EMBL/GenBank/DDBJ whole genome shotgun (WGS) entry which is preliminary data.</text>
</comment>
<dbReference type="EMBL" id="MU069814">
    <property type="protein sequence ID" value="KAF5833384.1"/>
    <property type="molecule type" value="Genomic_DNA"/>
</dbReference>
<dbReference type="InterPro" id="IPR051214">
    <property type="entry name" value="GH32_Enzymes"/>
</dbReference>
<evidence type="ECO:0000256" key="4">
    <source>
        <dbReference type="ARBA" id="ARBA00023295"/>
    </source>
</evidence>
<keyword evidence="3 6" id="KW-0378">Hydrolase</keyword>
<evidence type="ECO:0000313" key="6">
    <source>
        <dbReference type="EMBL" id="KAF5833384.1"/>
    </source>
</evidence>
<dbReference type="InterPro" id="IPR001362">
    <property type="entry name" value="Glyco_hydro_32"/>
</dbReference>
<dbReference type="PANTHER" id="PTHR43101:SF1">
    <property type="entry name" value="BETA-FRUCTOSIDASE"/>
    <property type="match status" value="1"/>
</dbReference>
<dbReference type="GO" id="GO:0016787">
    <property type="term" value="F:hydrolase activity"/>
    <property type="evidence" value="ECO:0007669"/>
    <property type="project" value="UniProtKB-KW"/>
</dbReference>
<protein>
    <recommendedName>
        <fullName evidence="2">beta-fructofuranosidase</fullName>
        <ecNumber evidence="2">3.2.1.26</ecNumber>
    </recommendedName>
</protein>
<dbReference type="SUPFAM" id="SSF75005">
    <property type="entry name" value="Arabinanase/levansucrase/invertase"/>
    <property type="match status" value="1"/>
</dbReference>
<feature type="domain" description="Glycosyl hydrolase family 32 N-terminal" evidence="5">
    <location>
        <begin position="39"/>
        <end position="323"/>
    </location>
</feature>
<dbReference type="CDD" id="cd08996">
    <property type="entry name" value="GH32_FFase"/>
    <property type="match status" value="1"/>
</dbReference>
<dbReference type="Gene3D" id="2.115.10.20">
    <property type="entry name" value="Glycosyl hydrolase domain, family 43"/>
    <property type="match status" value="1"/>
</dbReference>
<dbReference type="PANTHER" id="PTHR43101">
    <property type="entry name" value="BETA-FRUCTOSIDASE"/>
    <property type="match status" value="1"/>
</dbReference>
<sequence length="386" mass="42263">MLASKSLQAPIRPAPIRVPGLSRGHSLLVTAAQRKPSFHLQPPGGWTNDPNGVHYDAKTKLYHMFYQHHPTSAVWSWGLSWGHAVSEDLVHWSHLPPALDPTPEGPDAGGVWSGCAFPTDEGTVLLHTAVRKRDETPESKLPPAELDLGHQVIESQQYAVSQPEKDPFLRNWEKGEKPLLPLPPQGGLTGWRDPFLVGRPGDGLHDKYTIIIGSGYMDDEKKEPSRGAVFVYTSDDPISGWKYEGELCHGDGSTGAVWECPLLARVENHPHYKGEAGPMQHILVVCPDNPHNTPVYFLGRYDPKTLKFDMENASGPHPVDLGGGPLGSTFYAPNGSHLCISGKKLCDSGKPPVHFRKGTVHLLSREGHGAVSDPWQGHLIPLRCCV</sequence>
<dbReference type="SMART" id="SM00640">
    <property type="entry name" value="Glyco_32"/>
    <property type="match status" value="1"/>
</dbReference>
<evidence type="ECO:0000313" key="7">
    <source>
        <dbReference type="Proteomes" id="UP000815325"/>
    </source>
</evidence>
<accession>A0ABQ7GFK5</accession>
<proteinExistence type="inferred from homology"/>
<keyword evidence="4" id="KW-0326">Glycosidase</keyword>
<gene>
    <name evidence="6" type="ORF">DUNSADRAFT_10316</name>
</gene>
<dbReference type="EC" id="3.2.1.26" evidence="2"/>
<evidence type="ECO:0000256" key="1">
    <source>
        <dbReference type="ARBA" id="ARBA00009902"/>
    </source>
</evidence>
<dbReference type="InterPro" id="IPR013148">
    <property type="entry name" value="Glyco_hydro_32_N"/>
</dbReference>